<gene>
    <name evidence="2" type="ORF">JX265_005168</name>
</gene>
<feature type="chain" id="PRO_5040288681" evidence="1">
    <location>
        <begin position="19"/>
        <end position="158"/>
    </location>
</feature>
<evidence type="ECO:0000256" key="1">
    <source>
        <dbReference type="SAM" id="SignalP"/>
    </source>
</evidence>
<reference evidence="2" key="1">
    <citation type="submission" date="2021-03" db="EMBL/GenBank/DDBJ databases">
        <title>Revisited historic fungal species revealed as producer of novel bioactive compounds through whole genome sequencing and comparative genomics.</title>
        <authorList>
            <person name="Vignolle G.A."/>
            <person name="Hochenegger N."/>
            <person name="Mach R.L."/>
            <person name="Mach-Aigner A.R."/>
            <person name="Javad Rahimi M."/>
            <person name="Salim K.A."/>
            <person name="Chan C.M."/>
            <person name="Lim L.B.L."/>
            <person name="Cai F."/>
            <person name="Druzhinina I.S."/>
            <person name="U'Ren J.M."/>
            <person name="Derntl C."/>
        </authorList>
    </citation>
    <scope>NUCLEOTIDE SEQUENCE</scope>
    <source>
        <strain evidence="2">TUCIM 5799</strain>
    </source>
</reference>
<comment type="caution">
    <text evidence="2">The sequence shown here is derived from an EMBL/GenBank/DDBJ whole genome shotgun (WGS) entry which is preliminary data.</text>
</comment>
<dbReference type="Proteomes" id="UP000829685">
    <property type="component" value="Unassembled WGS sequence"/>
</dbReference>
<dbReference type="EMBL" id="JAFIMR010000010">
    <property type="protein sequence ID" value="KAI1873546.1"/>
    <property type="molecule type" value="Genomic_DNA"/>
</dbReference>
<proteinExistence type="predicted"/>
<dbReference type="AlphaFoldDB" id="A0A9P9WPJ0"/>
<accession>A0A9P9WPJ0</accession>
<organism evidence="2 3">
    <name type="scientific">Neoarthrinium moseri</name>
    <dbReference type="NCBI Taxonomy" id="1658444"/>
    <lineage>
        <taxon>Eukaryota</taxon>
        <taxon>Fungi</taxon>
        <taxon>Dikarya</taxon>
        <taxon>Ascomycota</taxon>
        <taxon>Pezizomycotina</taxon>
        <taxon>Sordariomycetes</taxon>
        <taxon>Xylariomycetidae</taxon>
        <taxon>Amphisphaeriales</taxon>
        <taxon>Apiosporaceae</taxon>
        <taxon>Neoarthrinium</taxon>
    </lineage>
</organism>
<protein>
    <submittedName>
        <fullName evidence="2">Uncharacterized protein</fullName>
    </submittedName>
</protein>
<feature type="signal peptide" evidence="1">
    <location>
        <begin position="1"/>
        <end position="18"/>
    </location>
</feature>
<evidence type="ECO:0000313" key="3">
    <source>
        <dbReference type="Proteomes" id="UP000829685"/>
    </source>
</evidence>
<sequence length="158" mass="17691">MKLVAITTIVALIANSASAPVIVKPQSDVKTRHIIPVTDVGCGGDVLDPSDTAEAKKKMIRWDRAGNKVDQKNWHPEYYNGTVWYLCNCKLFWRDGAPEEELNQVEQILSETCGPAHTGWVWSKPWQKAYNVASVKTISGKKPPHLCPRHCMWAHIGD</sequence>
<keyword evidence="3" id="KW-1185">Reference proteome</keyword>
<evidence type="ECO:0000313" key="2">
    <source>
        <dbReference type="EMBL" id="KAI1873546.1"/>
    </source>
</evidence>
<name>A0A9P9WPJ0_9PEZI</name>
<keyword evidence="1" id="KW-0732">Signal</keyword>